<dbReference type="Proteomes" id="UP000887579">
    <property type="component" value="Unplaced"/>
</dbReference>
<organism evidence="1 2">
    <name type="scientific">Panagrolaimus sp. ES5</name>
    <dbReference type="NCBI Taxonomy" id="591445"/>
    <lineage>
        <taxon>Eukaryota</taxon>
        <taxon>Metazoa</taxon>
        <taxon>Ecdysozoa</taxon>
        <taxon>Nematoda</taxon>
        <taxon>Chromadorea</taxon>
        <taxon>Rhabditida</taxon>
        <taxon>Tylenchina</taxon>
        <taxon>Panagrolaimomorpha</taxon>
        <taxon>Panagrolaimoidea</taxon>
        <taxon>Panagrolaimidae</taxon>
        <taxon>Panagrolaimus</taxon>
    </lineage>
</organism>
<dbReference type="WBParaSite" id="ES5_v2.g16767.t1">
    <property type="protein sequence ID" value="ES5_v2.g16767.t1"/>
    <property type="gene ID" value="ES5_v2.g16767"/>
</dbReference>
<reference evidence="2" key="1">
    <citation type="submission" date="2022-11" db="UniProtKB">
        <authorList>
            <consortium name="WormBaseParasite"/>
        </authorList>
    </citation>
    <scope>IDENTIFICATION</scope>
</reference>
<sequence length="277" mass="31293">MGQNKNSLIFLYFIFGTSAFFDYSRYLGAEARYFSEGGGFNLPQQQQQQQQQQPSYANSYYDQLQEFVNQPEQVQQQLQYQQPKQQQQFGGGYDSEQQLAQIIEELNARSYESEQAKAAQELEQAVAQQQYLKQEPEAQQQQQPQQHDDALEQLQQLENEVKQIAATASEGASQHQILQEQKPLLPAAASQKEGEQESADSLPLQQPKSAQPLTPMKKGQSEFVEFIEPPQSSMLKGVESMDKRVVVSESSGSSLRGVKMLSSTGNIMFIGKFLTQF</sequence>
<evidence type="ECO:0000313" key="2">
    <source>
        <dbReference type="WBParaSite" id="ES5_v2.g16767.t1"/>
    </source>
</evidence>
<proteinExistence type="predicted"/>
<accession>A0AC34FHK1</accession>
<evidence type="ECO:0000313" key="1">
    <source>
        <dbReference type="Proteomes" id="UP000887579"/>
    </source>
</evidence>
<name>A0AC34FHK1_9BILA</name>
<protein>
    <submittedName>
        <fullName evidence="2">Uncharacterized protein</fullName>
    </submittedName>
</protein>